<feature type="compositionally biased region" description="Low complexity" evidence="1">
    <location>
        <begin position="89"/>
        <end position="102"/>
    </location>
</feature>
<evidence type="ECO:0000313" key="3">
    <source>
        <dbReference type="EMBL" id="CDR18347.1"/>
    </source>
</evidence>
<feature type="signal peptide" evidence="2">
    <location>
        <begin position="1"/>
        <end position="17"/>
    </location>
</feature>
<evidence type="ECO:0000256" key="2">
    <source>
        <dbReference type="SAM" id="SignalP"/>
    </source>
</evidence>
<gene>
    <name evidence="3" type="ORF">GSONMT00010218001</name>
</gene>
<dbReference type="STRING" id="8022.A0A061AEJ8"/>
<reference evidence="3" key="2">
    <citation type="submission" date="2014-03" db="EMBL/GenBank/DDBJ databases">
        <authorList>
            <person name="Genoscope - CEA"/>
        </authorList>
    </citation>
    <scope>NUCLEOTIDE SEQUENCE</scope>
</reference>
<evidence type="ECO:0000256" key="1">
    <source>
        <dbReference type="SAM" id="MobiDB-lite"/>
    </source>
</evidence>
<reference evidence="3" key="1">
    <citation type="journal article" date="2014" name="Nat. Commun.">
        <title>The rainbow trout genome provides novel insights into evolution after whole-genome duplication in vertebrates.</title>
        <authorList>
            <person name="Berthelot C."/>
            <person name="Brunet F."/>
            <person name="Chalopin D."/>
            <person name="Juanchich A."/>
            <person name="Bernard M."/>
            <person name="Noel B."/>
            <person name="Bento P."/>
            <person name="Da Silva C."/>
            <person name="Labadie K."/>
            <person name="Alberti A."/>
            <person name="Aury J.M."/>
            <person name="Louis A."/>
            <person name="Dehais P."/>
            <person name="Bardou P."/>
            <person name="Montfort J."/>
            <person name="Klopp C."/>
            <person name="Cabau C."/>
            <person name="Gaspin C."/>
            <person name="Thorgaard G.H."/>
            <person name="Boussaha M."/>
            <person name="Quillet E."/>
            <person name="Guyomard R."/>
            <person name="Galiana D."/>
            <person name="Bobe J."/>
            <person name="Volff J.N."/>
            <person name="Genet C."/>
            <person name="Wincker P."/>
            <person name="Jaillon O."/>
            <person name="Roest Crollius H."/>
            <person name="Guiguen Y."/>
        </authorList>
    </citation>
    <scope>NUCLEOTIDE SEQUENCE [LARGE SCALE GENOMIC DNA]</scope>
</reference>
<proteinExistence type="predicted"/>
<protein>
    <submittedName>
        <fullName evidence="3">Uncharacterized protein</fullName>
    </submittedName>
</protein>
<name>A0A061AEJ8_ONCMY</name>
<sequence length="154" mass="16719">MCVPVCLCVFIVNLGQASFEVMASIVNRLHKYLDTSQDMHGRNGLLSSYIYYVFRLPNMDPNFPSPGPGGLGGSVHYATMARSAQRPASLNLNRSRSLSNSNPDISGTPTSPDDEVRSIIGSKVRDTPQTRPLAYIMFCLSVLLGYSQSSASVV</sequence>
<dbReference type="EMBL" id="FR976554">
    <property type="protein sequence ID" value="CDR18347.1"/>
    <property type="molecule type" value="Genomic_DNA"/>
</dbReference>
<feature type="region of interest" description="Disordered" evidence="1">
    <location>
        <begin position="87"/>
        <end position="118"/>
    </location>
</feature>
<dbReference type="PaxDb" id="8022-A0A061AEJ8"/>
<keyword evidence="2" id="KW-0732">Signal</keyword>
<organism evidence="3 4">
    <name type="scientific">Oncorhynchus mykiss</name>
    <name type="common">Rainbow trout</name>
    <name type="synonym">Salmo gairdneri</name>
    <dbReference type="NCBI Taxonomy" id="8022"/>
    <lineage>
        <taxon>Eukaryota</taxon>
        <taxon>Metazoa</taxon>
        <taxon>Chordata</taxon>
        <taxon>Craniata</taxon>
        <taxon>Vertebrata</taxon>
        <taxon>Euteleostomi</taxon>
        <taxon>Actinopterygii</taxon>
        <taxon>Neopterygii</taxon>
        <taxon>Teleostei</taxon>
        <taxon>Protacanthopterygii</taxon>
        <taxon>Salmoniformes</taxon>
        <taxon>Salmonidae</taxon>
        <taxon>Salmoninae</taxon>
        <taxon>Oncorhynchus</taxon>
    </lineage>
</organism>
<evidence type="ECO:0000313" key="4">
    <source>
        <dbReference type="Proteomes" id="UP000193380"/>
    </source>
</evidence>
<dbReference type="Proteomes" id="UP000193380">
    <property type="component" value="Unassembled WGS sequence"/>
</dbReference>
<feature type="chain" id="PRO_5001593846" evidence="2">
    <location>
        <begin position="18"/>
        <end position="154"/>
    </location>
</feature>
<accession>A0A061AEJ8</accession>
<dbReference type="AlphaFoldDB" id="A0A061AEJ8"/>